<dbReference type="GO" id="GO:0004518">
    <property type="term" value="F:nuclease activity"/>
    <property type="evidence" value="ECO:0007669"/>
    <property type="project" value="UniProtKB-KW"/>
</dbReference>
<evidence type="ECO:0000313" key="11">
    <source>
        <dbReference type="Proteomes" id="UP000256381"/>
    </source>
</evidence>
<dbReference type="EMBL" id="CSAE01000084">
    <property type="protein sequence ID" value="COV31044.1"/>
    <property type="molecule type" value="Genomic_DNA"/>
</dbReference>
<evidence type="ECO:0000256" key="2">
    <source>
        <dbReference type="ARBA" id="ARBA00022649"/>
    </source>
</evidence>
<evidence type="ECO:0000313" key="9">
    <source>
        <dbReference type="EMBL" id="REQ50309.1"/>
    </source>
</evidence>
<dbReference type="GO" id="GO:0016787">
    <property type="term" value="F:hydrolase activity"/>
    <property type="evidence" value="ECO:0007669"/>
    <property type="project" value="UniProtKB-KW"/>
</dbReference>
<evidence type="ECO:0000259" key="7">
    <source>
        <dbReference type="Pfam" id="PF01850"/>
    </source>
</evidence>
<accession>A0A0U0QR62</accession>
<keyword evidence="4" id="KW-0479">Metal-binding</keyword>
<dbReference type="Proteomes" id="UP000256381">
    <property type="component" value="Unassembled WGS sequence"/>
</dbReference>
<sequence length="90" mass="9313">MLDDPRSAGSVVAPYDDGELLRLAELRASSGLKLPDCCVPDVAIHHQASLATFDDTLAAAARTRSVPASTNGAANPIRPASLDIMSLIGL</sequence>
<reference evidence="9" key="4">
    <citation type="submission" date="2018-07" db="EMBL/GenBank/DDBJ databases">
        <authorList>
            <person name="Shah S."/>
            <person name="Brown T."/>
            <person name="Auld S."/>
            <person name="Bratton K."/>
            <person name="Narechania A."/>
            <person name="Mathema B."/>
            <person name="Gandhi N."/>
        </authorList>
    </citation>
    <scope>NUCLEOTIDE SEQUENCE</scope>
    <source>
        <strain evidence="9">32301_S10</strain>
    </source>
</reference>
<reference evidence="10" key="1">
    <citation type="submission" date="2015-03" db="EMBL/GenBank/DDBJ databases">
        <authorList>
            <consortium name="Pathogen Informatics"/>
        </authorList>
    </citation>
    <scope>NUCLEOTIDE SEQUENCE [LARGE SCALE GENOMIC DNA]</scope>
    <source>
        <strain evidence="10">K00500041</strain>
    </source>
</reference>
<dbReference type="InterPro" id="IPR029060">
    <property type="entry name" value="PIN-like_dom_sf"/>
</dbReference>
<dbReference type="EMBL" id="QTBD01000169">
    <property type="protein sequence ID" value="REQ50309.1"/>
    <property type="molecule type" value="Genomic_DNA"/>
</dbReference>
<feature type="domain" description="PIN" evidence="7">
    <location>
        <begin position="11"/>
        <end position="61"/>
    </location>
</feature>
<keyword evidence="5" id="KW-0378">Hydrolase</keyword>
<evidence type="ECO:0000313" key="8">
    <source>
        <dbReference type="EMBL" id="COV31044.1"/>
    </source>
</evidence>
<evidence type="ECO:0000256" key="6">
    <source>
        <dbReference type="ARBA" id="ARBA00022842"/>
    </source>
</evidence>
<evidence type="ECO:0000256" key="1">
    <source>
        <dbReference type="ARBA" id="ARBA00001946"/>
    </source>
</evidence>
<keyword evidence="3" id="KW-0540">Nuclease</keyword>
<proteinExistence type="predicted"/>
<organism evidence="8 10">
    <name type="scientific">Mycobacterium tuberculosis</name>
    <dbReference type="NCBI Taxonomy" id="1773"/>
    <lineage>
        <taxon>Bacteria</taxon>
        <taxon>Bacillati</taxon>
        <taxon>Actinomycetota</taxon>
        <taxon>Actinomycetes</taxon>
        <taxon>Mycobacteriales</taxon>
        <taxon>Mycobacteriaceae</taxon>
        <taxon>Mycobacterium</taxon>
        <taxon>Mycobacterium tuberculosis complex</taxon>
    </lineage>
</organism>
<reference evidence="8" key="2">
    <citation type="submission" date="2015-03" db="EMBL/GenBank/DDBJ databases">
        <authorList>
            <person name="Murphy D."/>
        </authorList>
    </citation>
    <scope>NUCLEOTIDE SEQUENCE [LARGE SCALE GENOMIC DNA]</scope>
    <source>
        <strain evidence="8">K00500041</strain>
    </source>
</reference>
<evidence type="ECO:0000256" key="5">
    <source>
        <dbReference type="ARBA" id="ARBA00022801"/>
    </source>
</evidence>
<dbReference type="RefSeq" id="WP_003409997.1">
    <property type="nucleotide sequence ID" value="NZ_AP017901.1"/>
</dbReference>
<dbReference type="Proteomes" id="UP000038802">
    <property type="component" value="Unassembled WGS sequence"/>
</dbReference>
<name>A0A0U0QR62_MYCTX</name>
<dbReference type="AlphaFoldDB" id="A0A0U0QR62"/>
<dbReference type="Pfam" id="PF01850">
    <property type="entry name" value="PIN"/>
    <property type="match status" value="1"/>
</dbReference>
<evidence type="ECO:0000313" key="10">
    <source>
        <dbReference type="Proteomes" id="UP000038802"/>
    </source>
</evidence>
<evidence type="ECO:0000256" key="3">
    <source>
        <dbReference type="ARBA" id="ARBA00022722"/>
    </source>
</evidence>
<evidence type="ECO:0000256" key="4">
    <source>
        <dbReference type="ARBA" id="ARBA00022723"/>
    </source>
</evidence>
<comment type="cofactor">
    <cofactor evidence="1">
        <name>Mg(2+)</name>
        <dbReference type="ChEBI" id="CHEBI:18420"/>
    </cofactor>
</comment>
<dbReference type="SUPFAM" id="SSF88723">
    <property type="entry name" value="PIN domain-like"/>
    <property type="match status" value="1"/>
</dbReference>
<dbReference type="InterPro" id="IPR002716">
    <property type="entry name" value="PIN_dom"/>
</dbReference>
<keyword evidence="2" id="KW-1277">Toxin-antitoxin system</keyword>
<reference evidence="9 11" key="3">
    <citation type="journal article" date="2017" name="N. Engl. J. Med.">
        <title>Transmission of Extensively Drug-Resistant Tuberculosis in South Africa.</title>
        <authorList>
            <person name="Shah N.S."/>
            <person name="Auld S.C."/>
            <person name="Brust J.C."/>
            <person name="Mathema B."/>
            <person name="Ismail N."/>
            <person name="Moodley P."/>
            <person name="Mlisana K."/>
            <person name="Allana S."/>
            <person name="Campbell A."/>
            <person name="Mthiyane T."/>
            <person name="Morris N."/>
            <person name="Mpangase P."/>
            <person name="van der Meulen H."/>
            <person name="Omar S.V."/>
            <person name="Brown T.S."/>
            <person name="Narechania A."/>
            <person name="Shaskina E."/>
            <person name="Kapwata T."/>
            <person name="Kreiswirth B."/>
            <person name="Gandhi N.R."/>
        </authorList>
    </citation>
    <scope>NUCLEOTIDE SEQUENCE [LARGE SCALE GENOMIC DNA]</scope>
    <source>
        <strain evidence="9 11">32301_S10</strain>
    </source>
</reference>
<dbReference type="GO" id="GO:0046872">
    <property type="term" value="F:metal ion binding"/>
    <property type="evidence" value="ECO:0007669"/>
    <property type="project" value="UniProtKB-KW"/>
</dbReference>
<protein>
    <submittedName>
        <fullName evidence="8">PilT domain-containing protein</fullName>
    </submittedName>
</protein>
<keyword evidence="6" id="KW-0460">Magnesium</keyword>
<gene>
    <name evidence="9" type="ORF">DSJ38_14975</name>
    <name evidence="8" type="ORF">ERS007703_01103</name>
</gene>